<dbReference type="Proteomes" id="UP000031036">
    <property type="component" value="Unassembled WGS sequence"/>
</dbReference>
<dbReference type="SUPFAM" id="SSF55031">
    <property type="entry name" value="Bacterial exopeptidase dimerisation domain"/>
    <property type="match status" value="1"/>
</dbReference>
<evidence type="ECO:0000313" key="7">
    <source>
        <dbReference type="EMBL" id="KHN83905.1"/>
    </source>
</evidence>
<dbReference type="Gene3D" id="3.30.70.360">
    <property type="match status" value="1"/>
</dbReference>
<evidence type="ECO:0000256" key="5">
    <source>
        <dbReference type="ARBA" id="ARBA00022833"/>
    </source>
</evidence>
<dbReference type="Pfam" id="PF07687">
    <property type="entry name" value="M20_dimer"/>
    <property type="match status" value="1"/>
</dbReference>
<gene>
    <name evidence="7" type="ORF">Tcan_11359</name>
</gene>
<dbReference type="Gene3D" id="3.40.630.10">
    <property type="entry name" value="Zn peptidases"/>
    <property type="match status" value="2"/>
</dbReference>
<evidence type="ECO:0000259" key="6">
    <source>
        <dbReference type="Pfam" id="PF07687"/>
    </source>
</evidence>
<evidence type="ECO:0000313" key="8">
    <source>
        <dbReference type="Proteomes" id="UP000031036"/>
    </source>
</evidence>
<comment type="caution">
    <text evidence="7">The sequence shown here is derived from an EMBL/GenBank/DDBJ whole genome shotgun (WGS) entry which is preliminary data.</text>
</comment>
<dbReference type="PANTHER" id="PTHR43808">
    <property type="entry name" value="ACETYLORNITHINE DEACETYLASE"/>
    <property type="match status" value="1"/>
</dbReference>
<evidence type="ECO:0000256" key="1">
    <source>
        <dbReference type="ARBA" id="ARBA00001947"/>
    </source>
</evidence>
<keyword evidence="7" id="KW-0121">Carboxypeptidase</keyword>
<feature type="domain" description="Peptidase M20 dimerisation" evidence="6">
    <location>
        <begin position="216"/>
        <end position="311"/>
    </location>
</feature>
<dbReference type="SUPFAM" id="SSF53187">
    <property type="entry name" value="Zn-dependent exopeptidases"/>
    <property type="match status" value="2"/>
</dbReference>
<organism evidence="7 8">
    <name type="scientific">Toxocara canis</name>
    <name type="common">Canine roundworm</name>
    <dbReference type="NCBI Taxonomy" id="6265"/>
    <lineage>
        <taxon>Eukaryota</taxon>
        <taxon>Metazoa</taxon>
        <taxon>Ecdysozoa</taxon>
        <taxon>Nematoda</taxon>
        <taxon>Chromadorea</taxon>
        <taxon>Rhabditida</taxon>
        <taxon>Spirurina</taxon>
        <taxon>Ascaridomorpha</taxon>
        <taxon>Ascaridoidea</taxon>
        <taxon>Toxocaridae</taxon>
        <taxon>Toxocara</taxon>
    </lineage>
</organism>
<keyword evidence="4" id="KW-0378">Hydrolase</keyword>
<dbReference type="GO" id="GO:0004180">
    <property type="term" value="F:carboxypeptidase activity"/>
    <property type="evidence" value="ECO:0007669"/>
    <property type="project" value="UniProtKB-KW"/>
</dbReference>
<sequence>MNSLLRRGLLVSIVVRTSSIFRSSLSASTASLLQLSSNKMSMMVELSKLDPNEDKVENFLTQIMSIDSTSKNEEALSVALTNYFETIGWYVVRQPLKRDPNRHNLLITRIPYEAPGPRYIMNTHMDTVPPFIGPSNDGRVIKGRGSNDAKGQIAAMVFAARRIAEENPELAKDIGLLLVVSEEVDHVGMVEANKLGLVPEYLMVGEPTELKFGRLQKGAVKVVLKVHGKAAHSGYPHMGESAIDKLLDILQEIRSHKWPADESLGNTTVNIGLISGGQALNALAEHASASMFFRVTTSTADILRQLKEIVAGRAEIDQSYGQNEPVRLTVPPPPYESSVVAFNTDLPYFIARDKLKGAYLFGAGSITNAHSADEHIIIEDLKKAVQIHVDICKQTLLVPPPPYESSVVAFNTDLPYFIARDKLKGAYLFGAGSITNAHSADEHIIIEDLKKAVQIHVDICKQTLLGATN</sequence>
<dbReference type="STRING" id="6265.A0A0B2VSC1"/>
<evidence type="ECO:0000256" key="4">
    <source>
        <dbReference type="ARBA" id="ARBA00022801"/>
    </source>
</evidence>
<comment type="similarity">
    <text evidence="2">Belongs to the peptidase M20A family.</text>
</comment>
<protein>
    <submittedName>
        <fullName evidence="7">Putative carboxypeptidase</fullName>
    </submittedName>
</protein>
<dbReference type="InterPro" id="IPR011650">
    <property type="entry name" value="Peptidase_M20_dimer"/>
</dbReference>
<accession>A0A0B2VSC1</accession>
<proteinExistence type="inferred from homology"/>
<dbReference type="EMBL" id="JPKZ01001124">
    <property type="protein sequence ID" value="KHN83905.1"/>
    <property type="molecule type" value="Genomic_DNA"/>
</dbReference>
<keyword evidence="8" id="KW-1185">Reference proteome</keyword>
<dbReference type="PANTHER" id="PTHR43808:SF8">
    <property type="entry name" value="PEPTIDASE M20 DIMERISATION DOMAIN-CONTAINING PROTEIN"/>
    <property type="match status" value="1"/>
</dbReference>
<name>A0A0B2VSC1_TOXCA</name>
<keyword evidence="7" id="KW-0645">Protease</keyword>
<dbReference type="InterPro" id="IPR036264">
    <property type="entry name" value="Bact_exopeptidase_dim_dom"/>
</dbReference>
<dbReference type="InterPro" id="IPR002933">
    <property type="entry name" value="Peptidase_M20"/>
</dbReference>
<dbReference type="OrthoDB" id="3064516at2759"/>
<evidence type="ECO:0000256" key="3">
    <source>
        <dbReference type="ARBA" id="ARBA00022723"/>
    </source>
</evidence>
<keyword evidence="3" id="KW-0479">Metal-binding</keyword>
<dbReference type="AlphaFoldDB" id="A0A0B2VSC1"/>
<dbReference type="OMA" id="RLHKGVM"/>
<keyword evidence="5" id="KW-0862">Zinc</keyword>
<comment type="cofactor">
    <cofactor evidence="1">
        <name>Zn(2+)</name>
        <dbReference type="ChEBI" id="CHEBI:29105"/>
    </cofactor>
</comment>
<dbReference type="InterPro" id="IPR050072">
    <property type="entry name" value="Peptidase_M20A"/>
</dbReference>
<evidence type="ECO:0000256" key="2">
    <source>
        <dbReference type="ARBA" id="ARBA00006247"/>
    </source>
</evidence>
<dbReference type="Pfam" id="PF01546">
    <property type="entry name" value="Peptidase_M20"/>
    <property type="match status" value="1"/>
</dbReference>
<dbReference type="GO" id="GO:0046872">
    <property type="term" value="F:metal ion binding"/>
    <property type="evidence" value="ECO:0007669"/>
    <property type="project" value="UniProtKB-KW"/>
</dbReference>
<reference evidence="7 8" key="1">
    <citation type="submission" date="2014-11" db="EMBL/GenBank/DDBJ databases">
        <title>Genetic blueprint of the zoonotic pathogen Toxocara canis.</title>
        <authorList>
            <person name="Zhu X.-Q."/>
            <person name="Korhonen P.K."/>
            <person name="Cai H."/>
            <person name="Young N.D."/>
            <person name="Nejsum P."/>
            <person name="von Samson-Himmelstjerna G."/>
            <person name="Boag P.R."/>
            <person name="Tan P."/>
            <person name="Li Q."/>
            <person name="Min J."/>
            <person name="Yang Y."/>
            <person name="Wang X."/>
            <person name="Fang X."/>
            <person name="Hall R.S."/>
            <person name="Hofmann A."/>
            <person name="Sternberg P.W."/>
            <person name="Jex A.R."/>
            <person name="Gasser R.B."/>
        </authorList>
    </citation>
    <scope>NUCLEOTIDE SEQUENCE [LARGE SCALE GENOMIC DNA]</scope>
    <source>
        <strain evidence="7">PN_DK_2014</strain>
    </source>
</reference>